<evidence type="ECO:0000313" key="21">
    <source>
        <dbReference type="EMBL" id="CDR40040.1"/>
    </source>
</evidence>
<evidence type="ECO:0000256" key="10">
    <source>
        <dbReference type="ARBA" id="ARBA00023134"/>
    </source>
</evidence>
<evidence type="ECO:0000256" key="7">
    <source>
        <dbReference type="ARBA" id="ARBA00022695"/>
    </source>
</evidence>
<evidence type="ECO:0000256" key="2">
    <source>
        <dbReference type="ARBA" id="ARBA00010237"/>
    </source>
</evidence>
<evidence type="ECO:0000256" key="8">
    <source>
        <dbReference type="ARBA" id="ARBA00022741"/>
    </source>
</evidence>
<dbReference type="Gene3D" id="3.30.470.30">
    <property type="entry name" value="DNA ligase/mRNA capping enzyme"/>
    <property type="match status" value="1"/>
</dbReference>
<evidence type="ECO:0000259" key="19">
    <source>
        <dbReference type="Pfam" id="PF01331"/>
    </source>
</evidence>
<dbReference type="EC" id="2.7.7.50" evidence="3 16"/>
<accession>A0A061AQZ3</accession>
<comment type="function">
    <text evidence="16">Second step of mRNA capping. Transfer of the GMP moiety of GTP to the 5'-end of RNA via an enzyme-GMP covalent reaction intermediate.</text>
</comment>
<dbReference type="Gene3D" id="2.40.50.140">
    <property type="entry name" value="Nucleic acid-binding proteins"/>
    <property type="match status" value="1"/>
</dbReference>
<feature type="active site" description="N6-GMP-lysine intermediate" evidence="17">
    <location>
        <position position="66"/>
    </location>
</feature>
<dbReference type="GO" id="GO:0004484">
    <property type="term" value="F:mRNA guanylyltransferase activity"/>
    <property type="evidence" value="ECO:0007669"/>
    <property type="project" value="UniProtKB-EC"/>
</dbReference>
<dbReference type="GO" id="GO:0005525">
    <property type="term" value="F:GTP binding"/>
    <property type="evidence" value="ECO:0007669"/>
    <property type="project" value="UniProtKB-KW"/>
</dbReference>
<feature type="domain" description="mRNA capping enzyme C-terminal" evidence="20">
    <location>
        <begin position="242"/>
        <end position="367"/>
    </location>
</feature>
<dbReference type="GO" id="GO:0031533">
    <property type="term" value="C:mRNA capping enzyme complex"/>
    <property type="evidence" value="ECO:0007669"/>
    <property type="project" value="InterPro"/>
</dbReference>
<dbReference type="VEuPathDB" id="FungiDB:BON22_2361"/>
<evidence type="ECO:0000256" key="13">
    <source>
        <dbReference type="ARBA" id="ARBA00030702"/>
    </source>
</evidence>
<dbReference type="InterPro" id="IPR013846">
    <property type="entry name" value="mRNA_cap_enzyme_C"/>
</dbReference>
<dbReference type="PANTHER" id="PTHR10367">
    <property type="entry name" value="MRNA-CAPPING ENZYME"/>
    <property type="match status" value="1"/>
</dbReference>
<dbReference type="AlphaFoldDB" id="A0A061AQZ3"/>
<dbReference type="InterPro" id="IPR012340">
    <property type="entry name" value="NA-bd_OB-fold"/>
</dbReference>
<dbReference type="PIRSF" id="PIRSF036959">
    <property type="entry name" value="mRNA_cap_alpha"/>
    <property type="match status" value="1"/>
</dbReference>
<dbReference type="CDD" id="cd07895">
    <property type="entry name" value="Adenylation_mRNA_capping"/>
    <property type="match status" value="1"/>
</dbReference>
<comment type="catalytic activity">
    <reaction evidence="14">
        <text>a 5'-end diphospho-ribonucleoside in mRNA + GTP + H(+) = a 5'-end (5'-triphosphoguanosine)-ribonucleoside in mRNA + diphosphate</text>
        <dbReference type="Rhea" id="RHEA:67012"/>
        <dbReference type="Rhea" id="RHEA-COMP:17165"/>
        <dbReference type="Rhea" id="RHEA-COMP:17166"/>
        <dbReference type="ChEBI" id="CHEBI:15378"/>
        <dbReference type="ChEBI" id="CHEBI:33019"/>
        <dbReference type="ChEBI" id="CHEBI:37565"/>
        <dbReference type="ChEBI" id="CHEBI:167616"/>
        <dbReference type="ChEBI" id="CHEBI:167617"/>
        <dbReference type="EC" id="2.7.7.50"/>
    </reaction>
    <physiologicalReaction direction="left-to-right" evidence="14">
        <dbReference type="Rhea" id="RHEA:67013"/>
    </physiologicalReaction>
</comment>
<evidence type="ECO:0000256" key="15">
    <source>
        <dbReference type="ARBA" id="ARBA00047082"/>
    </source>
</evidence>
<keyword evidence="7 16" id="KW-0548">Nucleotidyltransferase</keyword>
<dbReference type="GO" id="GO:0006370">
    <property type="term" value="P:7-methylguanosine mRNA capping"/>
    <property type="evidence" value="ECO:0007669"/>
    <property type="project" value="UniProtKB-KW"/>
</dbReference>
<evidence type="ECO:0000256" key="18">
    <source>
        <dbReference type="SAM" id="MobiDB-lite"/>
    </source>
</evidence>
<keyword evidence="9 16" id="KW-0506">mRNA capping</keyword>
<comment type="subcellular location">
    <subcellularLocation>
        <location evidence="1 16">Nucleus</location>
    </subcellularLocation>
</comment>
<name>A0A061AQZ3_CYBFA</name>
<evidence type="ECO:0000256" key="11">
    <source>
        <dbReference type="ARBA" id="ARBA00023242"/>
    </source>
</evidence>
<evidence type="ECO:0000256" key="9">
    <source>
        <dbReference type="ARBA" id="ARBA00023042"/>
    </source>
</evidence>
<feature type="region of interest" description="Disordered" evidence="18">
    <location>
        <begin position="387"/>
        <end position="460"/>
    </location>
</feature>
<dbReference type="PANTHER" id="PTHR10367:SF17">
    <property type="entry name" value="MRNA-CAPPING ENZYME"/>
    <property type="match status" value="1"/>
</dbReference>
<keyword evidence="11 16" id="KW-0539">Nucleus</keyword>
<dbReference type="InterPro" id="IPR017075">
    <property type="entry name" value="mRNA_cap_enzyme_alpha"/>
</dbReference>
<organism evidence="21">
    <name type="scientific">Cyberlindnera fabianii</name>
    <name type="common">Yeast</name>
    <name type="synonym">Hansenula fabianii</name>
    <dbReference type="NCBI Taxonomy" id="36022"/>
    <lineage>
        <taxon>Eukaryota</taxon>
        <taxon>Fungi</taxon>
        <taxon>Dikarya</taxon>
        <taxon>Ascomycota</taxon>
        <taxon>Saccharomycotina</taxon>
        <taxon>Saccharomycetes</taxon>
        <taxon>Phaffomycetales</taxon>
        <taxon>Phaffomycetaceae</taxon>
        <taxon>Cyberlindnera</taxon>
    </lineage>
</organism>
<dbReference type="FunFam" id="3.30.470.30:FF:000011">
    <property type="entry name" value="mRNA-capping enzyme subunit alpha"/>
    <property type="match status" value="1"/>
</dbReference>
<dbReference type="Pfam" id="PF03919">
    <property type="entry name" value="mRNA_cap_C"/>
    <property type="match status" value="1"/>
</dbReference>
<keyword evidence="6 16" id="KW-0808">Transferase</keyword>
<keyword evidence="10 16" id="KW-0342">GTP-binding</keyword>
<evidence type="ECO:0000256" key="4">
    <source>
        <dbReference type="ARBA" id="ARBA00019171"/>
    </source>
</evidence>
<sequence length="460" mass="53241">MFDADRESPQIPGDLMPESIAKELQMEISRILGKRGTHFPGSQPVSFQASHIEENLERRDYFVCEKTDGLRCLMFCILDPEGNEAVFLITRENQFYRVPNFHFPLYNQDENTCHNGTIIDGELVLSKNPNTGVKELRYLMFDCLAINQLNLTAKPLHKRLGYLDQEFFKPYFKLRSNHPKECEVFPFKLNVKPMHPSYKLPKLFDQLKYLGHISDGLIFTCCETPYIFGTDPTLLKWKPAEENTIDFKIHLNIPVYVDEDVDERDPDRTYPNYDAQPTIELHVWHGDNSRGESTYTYFADLSVTPEEWEKLKALEQPLEERIAECNKEGDEWHILRFRDDKTNGNHVNVVKSVLQSIKVAITKEQLIEIAPEIEQMWHQRELEREKRQNPNFIPPIQPKHRSTPADDGPEEMPTYAEDGDDDSDNDDDHANGNGEDNNDDHADSGSDDDEGPQAKKARTE</sequence>
<dbReference type="OrthoDB" id="200924at2759"/>
<feature type="domain" description="mRNA capping enzyme adenylation" evidence="19">
    <location>
        <begin position="43"/>
        <end position="238"/>
    </location>
</feature>
<proteinExistence type="inferred from homology"/>
<keyword evidence="5 16" id="KW-0507">mRNA processing</keyword>
<comment type="subunit">
    <text evidence="15">Heterodimer. The mRNA-capping enzyme is composed of two separate chains alpha and beta, respectively a mRNA guanylyltransferase and an mRNA 5'-triphosphate monophosphatase.</text>
</comment>
<evidence type="ECO:0000256" key="16">
    <source>
        <dbReference type="PIRNR" id="PIRNR036959"/>
    </source>
</evidence>
<evidence type="ECO:0000259" key="20">
    <source>
        <dbReference type="Pfam" id="PF03919"/>
    </source>
</evidence>
<evidence type="ECO:0000256" key="17">
    <source>
        <dbReference type="PIRSR" id="PIRSR036959-1"/>
    </source>
</evidence>
<evidence type="ECO:0000256" key="1">
    <source>
        <dbReference type="ARBA" id="ARBA00004123"/>
    </source>
</evidence>
<dbReference type="PhylomeDB" id="A0A061AQZ3"/>
<evidence type="ECO:0000256" key="12">
    <source>
        <dbReference type="ARBA" id="ARBA00029909"/>
    </source>
</evidence>
<dbReference type="InterPro" id="IPR001339">
    <property type="entry name" value="mRNA_cap_enzyme_adenylation"/>
</dbReference>
<dbReference type="EMBL" id="LK052889">
    <property type="protein sequence ID" value="CDR40040.1"/>
    <property type="molecule type" value="Genomic_DNA"/>
</dbReference>
<comment type="similarity">
    <text evidence="2 16">Belongs to the eukaryotic GTase family.</text>
</comment>
<protein>
    <recommendedName>
        <fullName evidence="4 16">mRNA-capping enzyme subunit alpha</fullName>
        <ecNumber evidence="3 16">2.7.7.50</ecNumber>
    </recommendedName>
    <alternativeName>
        <fullName evidence="12 16">GTP--RNA guanylyltransferase</fullName>
    </alternativeName>
    <alternativeName>
        <fullName evidence="13 16">mRNA guanylyltransferase</fullName>
    </alternativeName>
</protein>
<evidence type="ECO:0000256" key="3">
    <source>
        <dbReference type="ARBA" id="ARBA00012475"/>
    </source>
</evidence>
<dbReference type="SUPFAM" id="SSF56091">
    <property type="entry name" value="DNA ligase/mRNA capping enzyme, catalytic domain"/>
    <property type="match status" value="1"/>
</dbReference>
<evidence type="ECO:0000256" key="6">
    <source>
        <dbReference type="ARBA" id="ARBA00022679"/>
    </source>
</evidence>
<dbReference type="InterPro" id="IPR051029">
    <property type="entry name" value="mRNA_Capping_Enz/RNA_Phosphat"/>
</dbReference>
<dbReference type="GO" id="GO:0005524">
    <property type="term" value="F:ATP binding"/>
    <property type="evidence" value="ECO:0007669"/>
    <property type="project" value="InterPro"/>
</dbReference>
<dbReference type="SUPFAM" id="SSF50249">
    <property type="entry name" value="Nucleic acid-binding proteins"/>
    <property type="match status" value="1"/>
</dbReference>
<keyword evidence="8 16" id="KW-0547">Nucleotide-binding</keyword>
<gene>
    <name evidence="21" type="ORF">CYFA0S_04e02300g</name>
</gene>
<evidence type="ECO:0000256" key="14">
    <source>
        <dbReference type="ARBA" id="ARBA00044624"/>
    </source>
</evidence>
<evidence type="ECO:0000256" key="5">
    <source>
        <dbReference type="ARBA" id="ARBA00022664"/>
    </source>
</evidence>
<reference evidence="21" key="1">
    <citation type="journal article" date="2014" name="Genome Announc.">
        <title>Genome sequence of the yeast Cyberlindnera fabianii (Hansenula fabianii).</title>
        <authorList>
            <person name="Freel K.C."/>
            <person name="Sarilar V."/>
            <person name="Neuveglise C."/>
            <person name="Devillers H."/>
            <person name="Friedrich A."/>
            <person name="Schacherer J."/>
        </authorList>
    </citation>
    <scope>NUCLEOTIDE SEQUENCE</scope>
    <source>
        <strain evidence="21">YJS4271</strain>
    </source>
</reference>
<dbReference type="Pfam" id="PF01331">
    <property type="entry name" value="mRNA_cap_enzyme"/>
    <property type="match status" value="1"/>
</dbReference>
<feature type="compositionally biased region" description="Acidic residues" evidence="18">
    <location>
        <begin position="417"/>
        <end position="427"/>
    </location>
</feature>